<dbReference type="OrthoDB" id="9792792at2"/>
<evidence type="ECO:0000256" key="1">
    <source>
        <dbReference type="ARBA" id="ARBA00006964"/>
    </source>
</evidence>
<sequence length="103" mass="12081">MDYSQFKNTLHELFGSLLEQFKEQGEYGFNYESSKPISKIGYCTNLTPEIVDQAKVENVNLIVTHHDAWEFVYGMREICVRKLKEYDIGLLPKYSELKLLLIK</sequence>
<name>A0A3D9KK48_9BACL</name>
<evidence type="ECO:0000256" key="2">
    <source>
        <dbReference type="ARBA" id="ARBA00022112"/>
    </source>
</evidence>
<evidence type="ECO:0000313" key="5">
    <source>
        <dbReference type="Proteomes" id="UP000256977"/>
    </source>
</evidence>
<accession>A0A3D9KK48</accession>
<organism evidence="4 5">
    <name type="scientific">Cohnella phaseoli</name>
    <dbReference type="NCBI Taxonomy" id="456490"/>
    <lineage>
        <taxon>Bacteria</taxon>
        <taxon>Bacillati</taxon>
        <taxon>Bacillota</taxon>
        <taxon>Bacilli</taxon>
        <taxon>Bacillales</taxon>
        <taxon>Paenibacillaceae</taxon>
        <taxon>Cohnella</taxon>
    </lineage>
</organism>
<dbReference type="Pfam" id="PF01784">
    <property type="entry name" value="DUF34_NIF3"/>
    <property type="match status" value="1"/>
</dbReference>
<feature type="binding site" evidence="3">
    <location>
        <position position="65"/>
    </location>
    <ligand>
        <name>a divalent metal cation</name>
        <dbReference type="ChEBI" id="CHEBI:60240"/>
        <label>1</label>
    </ligand>
</feature>
<dbReference type="SUPFAM" id="SSF102705">
    <property type="entry name" value="NIF3 (NGG1p interacting factor 3)-like"/>
    <property type="match status" value="1"/>
</dbReference>
<protein>
    <recommendedName>
        <fullName evidence="2">GTP cyclohydrolase 1 type 2 homolog</fullName>
    </recommendedName>
</protein>
<dbReference type="RefSeq" id="WP_116059663.1">
    <property type="nucleotide sequence ID" value="NZ_QRDZ01000003.1"/>
</dbReference>
<dbReference type="GO" id="GO:0046872">
    <property type="term" value="F:metal ion binding"/>
    <property type="evidence" value="ECO:0007669"/>
    <property type="project" value="UniProtKB-KW"/>
</dbReference>
<evidence type="ECO:0000313" key="4">
    <source>
        <dbReference type="EMBL" id="RED86552.1"/>
    </source>
</evidence>
<dbReference type="Proteomes" id="UP000256977">
    <property type="component" value="Unassembled WGS sequence"/>
</dbReference>
<dbReference type="AlphaFoldDB" id="A0A3D9KK48"/>
<evidence type="ECO:0000256" key="3">
    <source>
        <dbReference type="PIRSR" id="PIRSR602678-1"/>
    </source>
</evidence>
<keyword evidence="3" id="KW-0479">Metal-binding</keyword>
<proteinExistence type="inferred from homology"/>
<dbReference type="EMBL" id="QRDZ01000003">
    <property type="protein sequence ID" value="RED86552.1"/>
    <property type="molecule type" value="Genomic_DNA"/>
</dbReference>
<comment type="similarity">
    <text evidence="1">Belongs to the GTP cyclohydrolase I type 2/NIF3 family.</text>
</comment>
<reference evidence="4 5" key="1">
    <citation type="submission" date="2018-07" db="EMBL/GenBank/DDBJ databases">
        <title>Genomic Encyclopedia of Type Strains, Phase III (KMG-III): the genomes of soil and plant-associated and newly described type strains.</title>
        <authorList>
            <person name="Whitman W."/>
        </authorList>
    </citation>
    <scope>NUCLEOTIDE SEQUENCE [LARGE SCALE GENOMIC DNA]</scope>
    <source>
        <strain evidence="4 5">CECT 7287</strain>
    </source>
</reference>
<keyword evidence="5" id="KW-1185">Reference proteome</keyword>
<dbReference type="Gene3D" id="3.40.1390.30">
    <property type="entry name" value="NIF3 (NGG1p interacting factor 3)-like"/>
    <property type="match status" value="1"/>
</dbReference>
<dbReference type="InterPro" id="IPR002678">
    <property type="entry name" value="DUF34/NIF3"/>
</dbReference>
<gene>
    <name evidence="4" type="ORF">DFP98_103407</name>
</gene>
<dbReference type="InterPro" id="IPR036069">
    <property type="entry name" value="DUF34/NIF3_sf"/>
</dbReference>
<comment type="caution">
    <text evidence="4">The sequence shown here is derived from an EMBL/GenBank/DDBJ whole genome shotgun (WGS) entry which is preliminary data.</text>
</comment>
<feature type="binding site" evidence="3">
    <location>
        <position position="66"/>
    </location>
    <ligand>
        <name>a divalent metal cation</name>
        <dbReference type="ChEBI" id="CHEBI:60240"/>
        <label>1</label>
    </ligand>
</feature>